<dbReference type="AlphaFoldDB" id="A0A4Y9RQV4"/>
<keyword evidence="2" id="KW-0732">Signal</keyword>
<dbReference type="EMBL" id="SPVF01000268">
    <property type="protein sequence ID" value="TFW11282.1"/>
    <property type="molecule type" value="Genomic_DNA"/>
</dbReference>
<feature type="signal peptide" evidence="2">
    <location>
        <begin position="1"/>
        <end position="23"/>
    </location>
</feature>
<accession>A0A4Y9RQV4</accession>
<dbReference type="Gene3D" id="2.60.40.10">
    <property type="entry name" value="Immunoglobulins"/>
    <property type="match status" value="1"/>
</dbReference>
<comment type="caution">
    <text evidence="4">The sequence shown here is derived from an EMBL/GenBank/DDBJ whole genome shotgun (WGS) entry which is preliminary data.</text>
</comment>
<evidence type="ECO:0000313" key="5">
    <source>
        <dbReference type="Proteomes" id="UP000298438"/>
    </source>
</evidence>
<dbReference type="Pfam" id="PF02369">
    <property type="entry name" value="Big_1"/>
    <property type="match status" value="1"/>
</dbReference>
<dbReference type="InterPro" id="IPR003344">
    <property type="entry name" value="Big_1_dom"/>
</dbReference>
<dbReference type="SUPFAM" id="SSF49373">
    <property type="entry name" value="Invasin/intimin cell-adhesion fragments"/>
    <property type="match status" value="1"/>
</dbReference>
<proteinExistence type="inferred from homology"/>
<protein>
    <recommendedName>
        <fullName evidence="3">Big-1 domain-containing protein</fullName>
    </recommendedName>
</protein>
<dbReference type="RefSeq" id="WP_135209361.1">
    <property type="nucleotide sequence ID" value="NZ_SPVF01000268.1"/>
</dbReference>
<name>A0A4Y9RQV4_9BURK</name>
<dbReference type="Proteomes" id="UP000298438">
    <property type="component" value="Unassembled WGS sequence"/>
</dbReference>
<dbReference type="InterPro" id="IPR008964">
    <property type="entry name" value="Invasin/intimin_cell_adhesion"/>
</dbReference>
<comment type="similarity">
    <text evidence="1">Belongs to the intimin/invasin family.</text>
</comment>
<feature type="chain" id="PRO_5021270667" description="Big-1 domain-containing protein" evidence="2">
    <location>
        <begin position="24"/>
        <end position="135"/>
    </location>
</feature>
<evidence type="ECO:0000313" key="4">
    <source>
        <dbReference type="EMBL" id="TFW11282.1"/>
    </source>
</evidence>
<gene>
    <name evidence="4" type="ORF">E4L96_21970</name>
</gene>
<feature type="domain" description="Big-1" evidence="3">
    <location>
        <begin position="50"/>
        <end position="117"/>
    </location>
</feature>
<reference evidence="4 5" key="1">
    <citation type="submission" date="2019-03" db="EMBL/GenBank/DDBJ databases">
        <title>Draft Genome Sequence of Massilia arenosa sp. nov., a Novel Massilia Species Isolated from a Sandy-loam Maize Soil.</title>
        <authorList>
            <person name="Raths R."/>
            <person name="Peta V."/>
            <person name="Bucking H."/>
        </authorList>
    </citation>
    <scope>NUCLEOTIDE SEQUENCE [LARGE SCALE GENOMIC DNA]</scope>
    <source>
        <strain evidence="4 5">MC02</strain>
    </source>
</reference>
<dbReference type="InterPro" id="IPR013783">
    <property type="entry name" value="Ig-like_fold"/>
</dbReference>
<evidence type="ECO:0000256" key="2">
    <source>
        <dbReference type="SAM" id="SignalP"/>
    </source>
</evidence>
<evidence type="ECO:0000256" key="1">
    <source>
        <dbReference type="ARBA" id="ARBA00010116"/>
    </source>
</evidence>
<dbReference type="PROSITE" id="PS51257">
    <property type="entry name" value="PROKAR_LIPOPROTEIN"/>
    <property type="match status" value="1"/>
</dbReference>
<evidence type="ECO:0000259" key="3">
    <source>
        <dbReference type="Pfam" id="PF02369"/>
    </source>
</evidence>
<sequence length="135" mass="13566">MRTRLSPSALRVTALLAAAGLCACVSSTAPDAPSPVSLVLGASSTAVTPGTSADVELTAQVRDAEGHPVPGVRVQFGADRGAVQVLTGVTDSFGTATARLGSIGETDAHLVTATARTRKLSAWTMVRVGNPVATL</sequence>
<organism evidence="4 5">
    <name type="scientific">Zemynaea arenosa</name>
    <dbReference type="NCBI Taxonomy" id="2561931"/>
    <lineage>
        <taxon>Bacteria</taxon>
        <taxon>Pseudomonadati</taxon>
        <taxon>Pseudomonadota</taxon>
        <taxon>Betaproteobacteria</taxon>
        <taxon>Burkholderiales</taxon>
        <taxon>Oxalobacteraceae</taxon>
        <taxon>Telluria group</taxon>
        <taxon>Zemynaea</taxon>
    </lineage>
</organism>
<keyword evidence="5" id="KW-1185">Reference proteome</keyword>